<dbReference type="OrthoDB" id="1712445at2759"/>
<gene>
    <name evidence="2" type="ORF">IFM89_036470</name>
</gene>
<dbReference type="SUPFAM" id="SSF63380">
    <property type="entry name" value="Riboflavin synthase domain-like"/>
    <property type="match status" value="1"/>
</dbReference>
<evidence type="ECO:0000313" key="2">
    <source>
        <dbReference type="EMBL" id="KAF9626609.1"/>
    </source>
</evidence>
<dbReference type="GO" id="GO:0010181">
    <property type="term" value="F:FMN binding"/>
    <property type="evidence" value="ECO:0007669"/>
    <property type="project" value="TreeGrafter"/>
</dbReference>
<dbReference type="EMBL" id="JADFTS010000001">
    <property type="protein sequence ID" value="KAF9626609.1"/>
    <property type="molecule type" value="Genomic_DNA"/>
</dbReference>
<protein>
    <submittedName>
        <fullName evidence="2">Uncharacterized protein</fullName>
    </submittedName>
</protein>
<dbReference type="GO" id="GO:0003958">
    <property type="term" value="F:NADPH-hemoprotein reductase activity"/>
    <property type="evidence" value="ECO:0007669"/>
    <property type="project" value="TreeGrafter"/>
</dbReference>
<feature type="non-terminal residue" evidence="2">
    <location>
        <position position="1"/>
    </location>
</feature>
<dbReference type="InterPro" id="IPR017938">
    <property type="entry name" value="Riboflavin_synthase-like_b-brl"/>
</dbReference>
<reference evidence="2 3" key="1">
    <citation type="submission" date="2020-10" db="EMBL/GenBank/DDBJ databases">
        <title>The Coptis chinensis genome and diversification of protoberbering-type alkaloids.</title>
        <authorList>
            <person name="Wang B."/>
            <person name="Shu S."/>
            <person name="Song C."/>
            <person name="Liu Y."/>
        </authorList>
    </citation>
    <scope>NUCLEOTIDE SEQUENCE [LARGE SCALE GENOMIC DNA]</scope>
    <source>
        <strain evidence="2">HL-2020</strain>
        <tissue evidence="2">Leaf</tissue>
    </source>
</reference>
<dbReference type="AlphaFoldDB" id="A0A835J056"/>
<organism evidence="2 3">
    <name type="scientific">Coptis chinensis</name>
    <dbReference type="NCBI Taxonomy" id="261450"/>
    <lineage>
        <taxon>Eukaryota</taxon>
        <taxon>Viridiplantae</taxon>
        <taxon>Streptophyta</taxon>
        <taxon>Embryophyta</taxon>
        <taxon>Tracheophyta</taxon>
        <taxon>Spermatophyta</taxon>
        <taxon>Magnoliopsida</taxon>
        <taxon>Ranunculales</taxon>
        <taxon>Ranunculaceae</taxon>
        <taxon>Coptidoideae</taxon>
        <taxon>Coptis</taxon>
    </lineage>
</organism>
<dbReference type="InterPro" id="IPR023173">
    <property type="entry name" value="NADPH_Cyt_P450_Rdtase_alpha"/>
</dbReference>
<dbReference type="GO" id="GO:0005829">
    <property type="term" value="C:cytosol"/>
    <property type="evidence" value="ECO:0007669"/>
    <property type="project" value="TreeGrafter"/>
</dbReference>
<evidence type="ECO:0000256" key="1">
    <source>
        <dbReference type="ARBA" id="ARBA00022630"/>
    </source>
</evidence>
<dbReference type="Proteomes" id="UP000631114">
    <property type="component" value="Unassembled WGS sequence"/>
</dbReference>
<dbReference type="PANTHER" id="PTHR19384:SF17">
    <property type="entry name" value="NADPH--CYTOCHROME P450 REDUCTASE"/>
    <property type="match status" value="1"/>
</dbReference>
<dbReference type="Gene3D" id="1.20.990.10">
    <property type="entry name" value="NADPH-cytochrome p450 Reductase, Chain A, domain 3"/>
    <property type="match status" value="1"/>
</dbReference>
<dbReference type="GO" id="GO:0050660">
    <property type="term" value="F:flavin adenine dinucleotide binding"/>
    <property type="evidence" value="ECO:0007669"/>
    <property type="project" value="TreeGrafter"/>
</dbReference>
<sequence>DTTSVSTLYTAAVLEYWVVFHAISDAAAQDKNWSKANGHTTPDIHHPCRANVVVRRELHTPASDRSCTNLEFDISGTGLGVLNWIMFPPYILRYETGDHSALLALAAHAFDPSEADRLRNLASPAGKLIVASQRSLLEVMDEFPLAKLPLGVFFAAIAPRL</sequence>
<evidence type="ECO:0000313" key="3">
    <source>
        <dbReference type="Proteomes" id="UP000631114"/>
    </source>
</evidence>
<comment type="caution">
    <text evidence="2">The sequence shown here is derived from an EMBL/GenBank/DDBJ whole genome shotgun (WGS) entry which is preliminary data.</text>
</comment>
<keyword evidence="1" id="KW-0285">Flavoprotein</keyword>
<name>A0A835J056_9MAGN</name>
<keyword evidence="3" id="KW-1185">Reference proteome</keyword>
<dbReference type="Gene3D" id="2.40.30.10">
    <property type="entry name" value="Translation factors"/>
    <property type="match status" value="1"/>
</dbReference>
<accession>A0A835J056</accession>
<proteinExistence type="predicted"/>
<dbReference type="PANTHER" id="PTHR19384">
    <property type="entry name" value="NITRIC OXIDE SYNTHASE-RELATED"/>
    <property type="match status" value="1"/>
</dbReference>